<feature type="compositionally biased region" description="Pro residues" evidence="1">
    <location>
        <begin position="1"/>
        <end position="45"/>
    </location>
</feature>
<accession>A0A0N0XXD7</accession>
<gene>
    <name evidence="2" type="ORF">ADL29_19490</name>
</gene>
<evidence type="ECO:0000313" key="2">
    <source>
        <dbReference type="EMBL" id="KPC62343.1"/>
    </source>
</evidence>
<organism evidence="2 3">
    <name type="scientific">Streptomyces chattanoogensis</name>
    <dbReference type="NCBI Taxonomy" id="66876"/>
    <lineage>
        <taxon>Bacteria</taxon>
        <taxon>Bacillati</taxon>
        <taxon>Actinomycetota</taxon>
        <taxon>Actinomycetes</taxon>
        <taxon>Kitasatosporales</taxon>
        <taxon>Streptomycetaceae</taxon>
        <taxon>Streptomyces</taxon>
    </lineage>
</organism>
<name>A0A0N0XXD7_9ACTN</name>
<feature type="region of interest" description="Disordered" evidence="1">
    <location>
        <begin position="1"/>
        <end position="79"/>
    </location>
</feature>
<reference evidence="3" key="1">
    <citation type="submission" date="2015-07" db="EMBL/GenBank/DDBJ databases">
        <authorList>
            <person name="Ju K.-S."/>
            <person name="Doroghazi J.R."/>
            <person name="Metcalf W.W."/>
        </authorList>
    </citation>
    <scope>NUCLEOTIDE SEQUENCE [LARGE SCALE GENOMIC DNA]</scope>
    <source>
        <strain evidence="3">NRRL ISP-5002</strain>
    </source>
</reference>
<dbReference type="Proteomes" id="UP000037982">
    <property type="component" value="Unassembled WGS sequence"/>
</dbReference>
<proteinExistence type="predicted"/>
<dbReference type="EMBL" id="LGKG01000140">
    <property type="protein sequence ID" value="KPC62343.1"/>
    <property type="molecule type" value="Genomic_DNA"/>
</dbReference>
<evidence type="ECO:0000256" key="1">
    <source>
        <dbReference type="SAM" id="MobiDB-lite"/>
    </source>
</evidence>
<keyword evidence="3" id="KW-1185">Reference proteome</keyword>
<evidence type="ECO:0000313" key="3">
    <source>
        <dbReference type="Proteomes" id="UP000037982"/>
    </source>
</evidence>
<dbReference type="PRINTS" id="PR01217">
    <property type="entry name" value="PRICHEXTENSN"/>
</dbReference>
<dbReference type="AlphaFoldDB" id="A0A0N0XXD7"/>
<sequence>MFEPPEPPPVPRLPPPPPTPRPPPPPPGPRPPPPPWRPPPPPRPSSPVWTGGPEGALGMLPMPPSMPGVRGASIPGGVE</sequence>
<protein>
    <submittedName>
        <fullName evidence="2">Uncharacterized protein</fullName>
    </submittedName>
</protein>
<comment type="caution">
    <text evidence="2">The sequence shown here is derived from an EMBL/GenBank/DDBJ whole genome shotgun (WGS) entry which is preliminary data.</text>
</comment>